<keyword evidence="3 8" id="KW-0479">Metal-binding</keyword>
<dbReference type="GO" id="GO:0036199">
    <property type="term" value="F:cholest-4-en-3-one 26-monooxygenase activity"/>
    <property type="evidence" value="ECO:0007669"/>
    <property type="project" value="TreeGrafter"/>
</dbReference>
<dbReference type="PRINTS" id="PR00359">
    <property type="entry name" value="BP450"/>
</dbReference>
<gene>
    <name evidence="9" type="ORF">SAMIE_1019320</name>
</gene>
<evidence type="ECO:0000256" key="4">
    <source>
        <dbReference type="ARBA" id="ARBA00023002"/>
    </source>
</evidence>
<evidence type="ECO:0000256" key="8">
    <source>
        <dbReference type="RuleBase" id="RU000461"/>
    </source>
</evidence>
<proteinExistence type="inferred from homology"/>
<keyword evidence="2 8" id="KW-0349">Heme</keyword>
<evidence type="ECO:0000313" key="9">
    <source>
        <dbReference type="EMBL" id="BBD98431.1"/>
    </source>
</evidence>
<name>A0A494W2K9_9SPHN</name>
<evidence type="ECO:0000256" key="7">
    <source>
        <dbReference type="ARBA" id="ARBA00043906"/>
    </source>
</evidence>
<dbReference type="Proteomes" id="UP000279959">
    <property type="component" value="Chromosome"/>
</dbReference>
<dbReference type="GO" id="GO:0020037">
    <property type="term" value="F:heme binding"/>
    <property type="evidence" value="ECO:0007669"/>
    <property type="project" value="InterPro"/>
</dbReference>
<reference evidence="9 10" key="1">
    <citation type="submission" date="2018-05" db="EMBL/GenBank/DDBJ databases">
        <title>Complete Genome Sequence of the Nonylphenol-Degrading Bacterium Sphingobium amiense DSM 16289T.</title>
        <authorList>
            <person name="Ootsuka M."/>
            <person name="Nishizawa T."/>
            <person name="Ohta H."/>
        </authorList>
    </citation>
    <scope>NUCLEOTIDE SEQUENCE [LARGE SCALE GENOMIC DNA]</scope>
    <source>
        <strain evidence="9 10">DSM 16289</strain>
    </source>
</reference>
<dbReference type="InterPro" id="IPR036396">
    <property type="entry name" value="Cyt_P450_sf"/>
</dbReference>
<dbReference type="AlphaFoldDB" id="A0A494W2K9"/>
<dbReference type="FunFam" id="1.10.630.10:FF:000018">
    <property type="entry name" value="Cytochrome P450 monooxygenase"/>
    <property type="match status" value="1"/>
</dbReference>
<keyword evidence="6 8" id="KW-0503">Monooxygenase</keyword>
<dbReference type="GO" id="GO:0006707">
    <property type="term" value="P:cholesterol catabolic process"/>
    <property type="evidence" value="ECO:0007669"/>
    <property type="project" value="TreeGrafter"/>
</dbReference>
<evidence type="ECO:0000256" key="1">
    <source>
        <dbReference type="ARBA" id="ARBA00010617"/>
    </source>
</evidence>
<dbReference type="Gene3D" id="1.10.630.10">
    <property type="entry name" value="Cytochrome P450"/>
    <property type="match status" value="1"/>
</dbReference>
<dbReference type="EMBL" id="AP018664">
    <property type="protein sequence ID" value="BBD98431.1"/>
    <property type="molecule type" value="Genomic_DNA"/>
</dbReference>
<dbReference type="GO" id="GO:0008395">
    <property type="term" value="F:steroid hydroxylase activity"/>
    <property type="evidence" value="ECO:0007669"/>
    <property type="project" value="TreeGrafter"/>
</dbReference>
<sequence>MLSLVHRLGDPAFFLAPQFHPLLRELRRSAPVAWTQAWEDRGFWSVTRYHDIREVLNQPQLFSSQEYGSQMPTDPHMYDTAEARQAGGVGLIPTFTDGQIHDDIRKAVYKPFGPAQVAKLTELCQQVCDELIDGVIDRGECEFVGDVAARVPMYIICMMLGLPRADWDMLHSSVNSAINNEDPDVQLGDTPLETFRIAQKFQIDYLRDAIRARRASPTDDLIARSALAKIGDDLVPEENILWWCWSFLLGGFETSRNVISEGLLALINHPAQAERLRLAPEGEREAAEEMVRWTTPSPQMLRVATADTVIAGQPIKKGDWLIAWLASANRDETVFENPYMLDLERKPNPHLSFGYGTHNCIGRYIALLEIRRIIMTALQRLKNMEVAGEIDRVASCFGMGIKRMPIRFQAR</sequence>
<dbReference type="PANTHER" id="PTHR46696:SF4">
    <property type="entry name" value="BIOTIN BIOSYNTHESIS CYTOCHROME P450"/>
    <property type="match status" value="1"/>
</dbReference>
<dbReference type="InterPro" id="IPR001128">
    <property type="entry name" value="Cyt_P450"/>
</dbReference>
<evidence type="ECO:0000256" key="2">
    <source>
        <dbReference type="ARBA" id="ARBA00022617"/>
    </source>
</evidence>
<dbReference type="PROSITE" id="PS00086">
    <property type="entry name" value="CYTOCHROME_P450"/>
    <property type="match status" value="1"/>
</dbReference>
<evidence type="ECO:0000256" key="5">
    <source>
        <dbReference type="ARBA" id="ARBA00023004"/>
    </source>
</evidence>
<comment type="function">
    <text evidence="7">Cytochromes P450 are a group of heme-thiolate monooxygenases. They oxidize a variety of structurally unrelated compounds, including steroids, fatty acids, and xenobiotics.</text>
</comment>
<dbReference type="Pfam" id="PF00067">
    <property type="entry name" value="p450"/>
    <property type="match status" value="1"/>
</dbReference>
<protein>
    <submittedName>
        <fullName evidence="9">Cytochrome P450</fullName>
    </submittedName>
</protein>
<accession>A0A494W2K9</accession>
<keyword evidence="4 8" id="KW-0560">Oxidoreductase</keyword>
<evidence type="ECO:0000313" key="10">
    <source>
        <dbReference type="Proteomes" id="UP000279959"/>
    </source>
</evidence>
<evidence type="ECO:0000256" key="6">
    <source>
        <dbReference type="ARBA" id="ARBA00023033"/>
    </source>
</evidence>
<evidence type="ECO:0000256" key="3">
    <source>
        <dbReference type="ARBA" id="ARBA00022723"/>
    </source>
</evidence>
<comment type="similarity">
    <text evidence="1 8">Belongs to the cytochrome P450 family.</text>
</comment>
<dbReference type="InterPro" id="IPR017972">
    <property type="entry name" value="Cyt_P450_CS"/>
</dbReference>
<dbReference type="KEGG" id="sami:SAMIE_1019320"/>
<keyword evidence="10" id="KW-1185">Reference proteome</keyword>
<dbReference type="InterPro" id="IPR002397">
    <property type="entry name" value="Cyt_P450_B"/>
</dbReference>
<dbReference type="GO" id="GO:0005506">
    <property type="term" value="F:iron ion binding"/>
    <property type="evidence" value="ECO:0007669"/>
    <property type="project" value="InterPro"/>
</dbReference>
<organism evidence="9 10">
    <name type="scientific">Sphingobium amiense</name>
    <dbReference type="NCBI Taxonomy" id="135719"/>
    <lineage>
        <taxon>Bacteria</taxon>
        <taxon>Pseudomonadati</taxon>
        <taxon>Pseudomonadota</taxon>
        <taxon>Alphaproteobacteria</taxon>
        <taxon>Sphingomonadales</taxon>
        <taxon>Sphingomonadaceae</taxon>
        <taxon>Sphingobium</taxon>
    </lineage>
</organism>
<keyword evidence="5 8" id="KW-0408">Iron</keyword>
<dbReference type="PANTHER" id="PTHR46696">
    <property type="entry name" value="P450, PUTATIVE (EUROFUNG)-RELATED"/>
    <property type="match status" value="1"/>
</dbReference>
<dbReference type="SUPFAM" id="SSF48264">
    <property type="entry name" value="Cytochrome P450"/>
    <property type="match status" value="1"/>
</dbReference>